<sequence length="90" mass="9841">MRAAKLLNDDPKTPLNAVKEPEAKDWPKATEHHMVDGRSHAAGSDRGMKDAACDGSTLLSPVWHRRLRPVENRTAPRGRMNKAAGSVSES</sequence>
<name>A0A059EAM2_9PROT</name>
<feature type="region of interest" description="Disordered" evidence="1">
    <location>
        <begin position="64"/>
        <end position="90"/>
    </location>
</feature>
<dbReference type="EMBL" id="AWFH01000001">
    <property type="protein sequence ID" value="KCZ64919.1"/>
    <property type="molecule type" value="Genomic_DNA"/>
</dbReference>
<reference evidence="6 7" key="2">
    <citation type="journal article" date="2018" name="Nat. Biotechnol.">
        <title>A standardized bacterial taxonomy based on genome phylogeny substantially revises the tree of life.</title>
        <authorList>
            <person name="Parks D.H."/>
            <person name="Chuvochina M."/>
            <person name="Waite D.W."/>
            <person name="Rinke C."/>
            <person name="Skarshewski A."/>
            <person name="Chaumeil P.A."/>
            <person name="Hugenholtz P."/>
        </authorList>
    </citation>
    <scope>NUCLEOTIDE SEQUENCE [LARGE SCALE GENOMIC DNA]</scope>
    <source>
        <strain evidence="3">UBA10378</strain>
        <strain evidence="2">UBA8557</strain>
    </source>
</reference>
<proteinExistence type="predicted"/>
<feature type="region of interest" description="Disordered" evidence="1">
    <location>
        <begin position="1"/>
        <end position="32"/>
    </location>
</feature>
<dbReference type="AlphaFoldDB" id="A0A059EAM2"/>
<dbReference type="Proteomes" id="UP000259173">
    <property type="component" value="Unassembled WGS sequence"/>
</dbReference>
<organism evidence="4 5">
    <name type="scientific">Hyphomonas atlantica</name>
    <dbReference type="NCBI Taxonomy" id="1280948"/>
    <lineage>
        <taxon>Bacteria</taxon>
        <taxon>Pseudomonadati</taxon>
        <taxon>Pseudomonadota</taxon>
        <taxon>Alphaproteobacteria</taxon>
        <taxon>Hyphomonadales</taxon>
        <taxon>Hyphomonadaceae</taxon>
        <taxon>Hyphomonas</taxon>
    </lineage>
</organism>
<evidence type="ECO:0000313" key="2">
    <source>
        <dbReference type="EMBL" id="HAE93593.1"/>
    </source>
</evidence>
<dbReference type="Proteomes" id="UP000263957">
    <property type="component" value="Unassembled WGS sequence"/>
</dbReference>
<evidence type="ECO:0000313" key="6">
    <source>
        <dbReference type="Proteomes" id="UP000259173"/>
    </source>
</evidence>
<dbReference type="EMBL" id="DOGS01000025">
    <property type="protein sequence ID" value="HBQ47458.1"/>
    <property type="molecule type" value="Genomic_DNA"/>
</dbReference>
<evidence type="ECO:0000256" key="1">
    <source>
        <dbReference type="SAM" id="MobiDB-lite"/>
    </source>
</evidence>
<evidence type="ECO:0000313" key="4">
    <source>
        <dbReference type="EMBL" id="KCZ64919.1"/>
    </source>
</evidence>
<evidence type="ECO:0000313" key="5">
    <source>
        <dbReference type="Proteomes" id="UP000024547"/>
    </source>
</evidence>
<dbReference type="Proteomes" id="UP000024547">
    <property type="component" value="Unassembled WGS sequence"/>
</dbReference>
<comment type="caution">
    <text evidence="4">The sequence shown here is derived from an EMBL/GenBank/DDBJ whole genome shotgun (WGS) entry which is preliminary data.</text>
</comment>
<accession>A0A059EAM2</accession>
<dbReference type="PATRIC" id="fig|1280948.3.peg.134"/>
<feature type="compositionally biased region" description="Basic and acidic residues" evidence="1">
    <location>
        <begin position="19"/>
        <end position="32"/>
    </location>
</feature>
<protein>
    <submittedName>
        <fullName evidence="4">Uncharacterized protein</fullName>
    </submittedName>
</protein>
<dbReference type="STRING" id="1280948.HY36_00685"/>
<dbReference type="EMBL" id="DMBR01000100">
    <property type="protein sequence ID" value="HAE93593.1"/>
    <property type="molecule type" value="Genomic_DNA"/>
</dbReference>
<keyword evidence="5" id="KW-1185">Reference proteome</keyword>
<reference evidence="4 5" key="1">
    <citation type="journal article" date="2014" name="Antonie Van Leeuwenhoek">
        <title>Hyphomonas beringensis sp. nov. and Hyphomonas chukchiensis sp. nov., isolated from surface seawater of the Bering Sea and Chukchi Sea.</title>
        <authorList>
            <person name="Li C."/>
            <person name="Lai Q."/>
            <person name="Li G."/>
            <person name="Dong C."/>
            <person name="Wang J."/>
            <person name="Liao Y."/>
            <person name="Shao Z."/>
        </authorList>
    </citation>
    <scope>NUCLEOTIDE SEQUENCE [LARGE SCALE GENOMIC DNA]</scope>
    <source>
        <strain evidence="4 5">22II1-22F38</strain>
    </source>
</reference>
<dbReference type="RefSeq" id="WP_035546905.1">
    <property type="nucleotide sequence ID" value="NZ_CAMYIB010000002.1"/>
</dbReference>
<evidence type="ECO:0000313" key="7">
    <source>
        <dbReference type="Proteomes" id="UP000263957"/>
    </source>
</evidence>
<evidence type="ECO:0000313" key="3">
    <source>
        <dbReference type="EMBL" id="HBQ47458.1"/>
    </source>
</evidence>
<gene>
    <name evidence="2" type="ORF">DCG65_03475</name>
    <name evidence="3" type="ORF">DD728_01005</name>
    <name evidence="4" type="ORF">HY36_00685</name>
</gene>